<evidence type="ECO:0000256" key="1">
    <source>
        <dbReference type="SAM" id="Phobius"/>
    </source>
</evidence>
<evidence type="ECO:0000313" key="3">
    <source>
        <dbReference type="EMBL" id="RYP84058.1"/>
    </source>
</evidence>
<dbReference type="Proteomes" id="UP000295198">
    <property type="component" value="Unassembled WGS sequence"/>
</dbReference>
<feature type="transmembrane region" description="Helical" evidence="1">
    <location>
        <begin position="122"/>
        <end position="142"/>
    </location>
</feature>
<keyword evidence="1" id="KW-0472">Membrane</keyword>
<name>A0A4Q4Z941_9ACTN</name>
<comment type="caution">
    <text evidence="3">The sequence shown here is derived from an EMBL/GenBank/DDBJ whole genome shotgun (WGS) entry which is preliminary data.</text>
</comment>
<protein>
    <recommendedName>
        <fullName evidence="2">DUF7144 domain-containing protein</fullName>
    </recommendedName>
</protein>
<accession>A0A4Q4Z941</accession>
<dbReference type="RefSeq" id="WP_134719396.1">
    <property type="nucleotide sequence ID" value="NZ_SDKM01000027.1"/>
</dbReference>
<keyword evidence="1" id="KW-1133">Transmembrane helix</keyword>
<dbReference type="Pfam" id="PF23636">
    <property type="entry name" value="DUF7144"/>
    <property type="match status" value="1"/>
</dbReference>
<dbReference type="InterPro" id="IPR055568">
    <property type="entry name" value="DUF7144"/>
</dbReference>
<reference evidence="3 4" key="1">
    <citation type="submission" date="2019-01" db="EMBL/GenBank/DDBJ databases">
        <title>Nocardioides guangzhouensis sp. nov., an actinobacterium isolated from soil.</title>
        <authorList>
            <person name="Fu Y."/>
            <person name="Cai Y."/>
            <person name="Lin Z."/>
            <person name="Chen P."/>
        </authorList>
    </citation>
    <scope>NUCLEOTIDE SEQUENCE [LARGE SCALE GENOMIC DNA]</scope>
    <source>
        <strain evidence="3 4">130</strain>
    </source>
</reference>
<feature type="transmembrane region" description="Helical" evidence="1">
    <location>
        <begin position="99"/>
        <end position="116"/>
    </location>
</feature>
<evidence type="ECO:0000259" key="2">
    <source>
        <dbReference type="Pfam" id="PF23636"/>
    </source>
</evidence>
<organism evidence="3 4">
    <name type="scientific">Nocardioides guangzhouensis</name>
    <dbReference type="NCBI Taxonomy" id="2497878"/>
    <lineage>
        <taxon>Bacteria</taxon>
        <taxon>Bacillati</taxon>
        <taxon>Actinomycetota</taxon>
        <taxon>Actinomycetes</taxon>
        <taxon>Propionibacteriales</taxon>
        <taxon>Nocardioidaceae</taxon>
        <taxon>Nocardioides</taxon>
    </lineage>
</organism>
<dbReference type="AlphaFoldDB" id="A0A4Q4Z941"/>
<proteinExistence type="predicted"/>
<dbReference type="OrthoDB" id="4482242at2"/>
<feature type="transmembrane region" description="Helical" evidence="1">
    <location>
        <begin position="27"/>
        <end position="51"/>
    </location>
</feature>
<dbReference type="EMBL" id="SDKM01000027">
    <property type="protein sequence ID" value="RYP84058.1"/>
    <property type="molecule type" value="Genomic_DNA"/>
</dbReference>
<feature type="transmembrane region" description="Helical" evidence="1">
    <location>
        <begin position="71"/>
        <end position="92"/>
    </location>
</feature>
<sequence>MSDQQQDVGTSSELPYEHSRKGAWADFAGTFAGVMLIITSCFGILQGLAAVGNDKLYPEVADYLYEFDLSAWGWIHTVLGLLGIFVGVGILMRRGWGQITGVMVAGLSMVANFAFIPYYPFWAMTIIAIDALIVWALCTQYANRA</sequence>
<keyword evidence="4" id="KW-1185">Reference proteome</keyword>
<feature type="domain" description="DUF7144" evidence="2">
    <location>
        <begin position="30"/>
        <end position="140"/>
    </location>
</feature>
<gene>
    <name evidence="3" type="ORF">EKO23_17430</name>
</gene>
<keyword evidence="1" id="KW-0812">Transmembrane</keyword>
<evidence type="ECO:0000313" key="4">
    <source>
        <dbReference type="Proteomes" id="UP000295198"/>
    </source>
</evidence>